<evidence type="ECO:0000259" key="5">
    <source>
        <dbReference type="PROSITE" id="PS51677"/>
    </source>
</evidence>
<dbReference type="GO" id="GO:0016810">
    <property type="term" value="F:hydrolase activity, acting on carbon-nitrogen (but not peptide) bonds"/>
    <property type="evidence" value="ECO:0007669"/>
    <property type="project" value="InterPro"/>
</dbReference>
<dbReference type="GO" id="GO:0005975">
    <property type="term" value="P:carbohydrate metabolic process"/>
    <property type="evidence" value="ECO:0007669"/>
    <property type="project" value="InterPro"/>
</dbReference>
<dbReference type="Proteomes" id="UP000189004">
    <property type="component" value="Unassembled WGS sequence"/>
</dbReference>
<dbReference type="PANTHER" id="PTHR10587">
    <property type="entry name" value="GLYCOSYL TRANSFERASE-RELATED"/>
    <property type="match status" value="1"/>
</dbReference>
<dbReference type="STRING" id="501010.NOSIN_09680"/>
<dbReference type="InterPro" id="IPR011330">
    <property type="entry name" value="Glyco_hydro/deAcase_b/a-brl"/>
</dbReference>
<keyword evidence="2" id="KW-0378">Hydrolase</keyword>
<dbReference type="Gene3D" id="3.20.20.370">
    <property type="entry name" value="Glycoside hydrolase/deacetylase"/>
    <property type="match status" value="1"/>
</dbReference>
<sequence>MGGPLGYGPLVALTSLRRKISVSAALGLLLVPGCHAVEQAPPYAEAVRTSPDDMAGVQARTVTVATDHSVVGYRYPMLGGAHPMTVETRTRMARRQTAFLEDLPDRGTPELHQDATILAASPDVVGVRLTATTTVGAEETFEAHTLWYDDDSGEVLPWTSLFRDEQAIRQAHMAVAEVLEEGYNLPTRQLPGLVGEVARGGGGEKDGATPGTASLDEDATPSGDPRGEGRPREPGLADPERAREAADHWAGSPLEDLAFSTAGGLAVRMDPSRIPSAGRTEEVLVPVEPQDTEELLSELGYQAREAALSGNNADDDLPLGEELSAQGHTLDCARLKCVALTFDDGPGEHTGTLLDILDEYDARATFYVLGSLVDEFPDPVRRMAEEGHELGNHTWKHGDLARMSGNEIRKDIKRTNEAVRELTGSVPPTIRPPYGSLDGTVRRSVDQPLILWDVDTLDWKNRDSDAVSEYALTHSVPGSVVLFHDIHETSVQAIPAVLAGLHRQGYHFVTVTDLFGAPGLEPGDVYTDAQVP</sequence>
<dbReference type="AlphaFoldDB" id="A0A1V3C072"/>
<feature type="domain" description="NodB homology" evidence="5">
    <location>
        <begin position="336"/>
        <end position="509"/>
    </location>
</feature>
<dbReference type="Pfam" id="PF01522">
    <property type="entry name" value="Polysacc_deac_1"/>
    <property type="match status" value="1"/>
</dbReference>
<dbReference type="OrthoDB" id="3521160at2"/>
<evidence type="ECO:0000313" key="6">
    <source>
        <dbReference type="EMBL" id="OOC54042.1"/>
    </source>
</evidence>
<dbReference type="SUPFAM" id="SSF88713">
    <property type="entry name" value="Glycoside hydrolase/deacetylase"/>
    <property type="match status" value="1"/>
</dbReference>
<evidence type="ECO:0000256" key="1">
    <source>
        <dbReference type="ARBA" id="ARBA00022723"/>
    </source>
</evidence>
<name>A0A1V3C072_9ACTN</name>
<dbReference type="InterPro" id="IPR050248">
    <property type="entry name" value="Polysacc_deacetylase_ArnD"/>
</dbReference>
<dbReference type="RefSeq" id="WP_077690435.1">
    <property type="nucleotide sequence ID" value="NZ_MCOK01000001.1"/>
</dbReference>
<protein>
    <submittedName>
        <fullName evidence="6">Polysaccharide deacetylase</fullName>
    </submittedName>
</protein>
<keyword evidence="4" id="KW-0732">Signal</keyword>
<dbReference type="PANTHER" id="PTHR10587:SF133">
    <property type="entry name" value="CHITIN DEACETYLASE 1-RELATED"/>
    <property type="match status" value="1"/>
</dbReference>
<dbReference type="CDD" id="cd10954">
    <property type="entry name" value="CE4_CtAXE_like"/>
    <property type="match status" value="1"/>
</dbReference>
<dbReference type="InterPro" id="IPR002509">
    <property type="entry name" value="NODB_dom"/>
</dbReference>
<gene>
    <name evidence="6" type="ORF">NOSIN_09680</name>
</gene>
<reference evidence="7" key="1">
    <citation type="submission" date="2016-08" db="EMBL/GenBank/DDBJ databases">
        <authorList>
            <person name="Tokovenko B."/>
            <person name="Kalinowski J."/>
        </authorList>
    </citation>
    <scope>NUCLEOTIDE SEQUENCE [LARGE SCALE GENOMIC DNA]</scope>
    <source>
        <strain evidence="7">UTMC102</strain>
    </source>
</reference>
<organism evidence="6 7">
    <name type="scientific">Nocardiopsis sinuspersici</name>
    <dbReference type="NCBI Taxonomy" id="501010"/>
    <lineage>
        <taxon>Bacteria</taxon>
        <taxon>Bacillati</taxon>
        <taxon>Actinomycetota</taxon>
        <taxon>Actinomycetes</taxon>
        <taxon>Streptosporangiales</taxon>
        <taxon>Nocardiopsidaceae</taxon>
        <taxon>Nocardiopsis</taxon>
    </lineage>
</organism>
<evidence type="ECO:0000313" key="7">
    <source>
        <dbReference type="Proteomes" id="UP000189004"/>
    </source>
</evidence>
<accession>A0A1V3C072</accession>
<comment type="caution">
    <text evidence="6">The sequence shown here is derived from an EMBL/GenBank/DDBJ whole genome shotgun (WGS) entry which is preliminary data.</text>
</comment>
<proteinExistence type="predicted"/>
<dbReference type="PROSITE" id="PS51677">
    <property type="entry name" value="NODB"/>
    <property type="match status" value="1"/>
</dbReference>
<evidence type="ECO:0000256" key="3">
    <source>
        <dbReference type="SAM" id="MobiDB-lite"/>
    </source>
</evidence>
<evidence type="ECO:0000256" key="4">
    <source>
        <dbReference type="SAM" id="SignalP"/>
    </source>
</evidence>
<keyword evidence="7" id="KW-1185">Reference proteome</keyword>
<dbReference type="GO" id="GO:0016020">
    <property type="term" value="C:membrane"/>
    <property type="evidence" value="ECO:0007669"/>
    <property type="project" value="TreeGrafter"/>
</dbReference>
<feature type="compositionally biased region" description="Basic and acidic residues" evidence="3">
    <location>
        <begin position="225"/>
        <end position="247"/>
    </location>
</feature>
<keyword evidence="1" id="KW-0479">Metal-binding</keyword>
<feature type="chain" id="PRO_5039683189" evidence="4">
    <location>
        <begin position="37"/>
        <end position="532"/>
    </location>
</feature>
<feature type="region of interest" description="Disordered" evidence="3">
    <location>
        <begin position="194"/>
        <end position="250"/>
    </location>
</feature>
<dbReference type="GO" id="GO:0046872">
    <property type="term" value="F:metal ion binding"/>
    <property type="evidence" value="ECO:0007669"/>
    <property type="project" value="UniProtKB-KW"/>
</dbReference>
<dbReference type="EMBL" id="MCOK01000001">
    <property type="protein sequence ID" value="OOC54042.1"/>
    <property type="molecule type" value="Genomic_DNA"/>
</dbReference>
<evidence type="ECO:0000256" key="2">
    <source>
        <dbReference type="ARBA" id="ARBA00022801"/>
    </source>
</evidence>
<feature type="signal peptide" evidence="4">
    <location>
        <begin position="1"/>
        <end position="36"/>
    </location>
</feature>